<protein>
    <submittedName>
        <fullName evidence="2">Uncharacterized protein</fullName>
    </submittedName>
</protein>
<dbReference type="Proteomes" id="UP001064489">
    <property type="component" value="Chromosome 13"/>
</dbReference>
<dbReference type="EMBL" id="JAJSOW010000002">
    <property type="protein sequence ID" value="KAI9197775.1"/>
    <property type="molecule type" value="Genomic_DNA"/>
</dbReference>
<feature type="compositionally biased region" description="Polar residues" evidence="1">
    <location>
        <begin position="14"/>
        <end position="35"/>
    </location>
</feature>
<name>A0AAD5JP83_ACENE</name>
<comment type="caution">
    <text evidence="2">The sequence shown here is derived from an EMBL/GenBank/DDBJ whole genome shotgun (WGS) entry which is preliminary data.</text>
</comment>
<organism evidence="2 3">
    <name type="scientific">Acer negundo</name>
    <name type="common">Box elder</name>
    <dbReference type="NCBI Taxonomy" id="4023"/>
    <lineage>
        <taxon>Eukaryota</taxon>
        <taxon>Viridiplantae</taxon>
        <taxon>Streptophyta</taxon>
        <taxon>Embryophyta</taxon>
        <taxon>Tracheophyta</taxon>
        <taxon>Spermatophyta</taxon>
        <taxon>Magnoliopsida</taxon>
        <taxon>eudicotyledons</taxon>
        <taxon>Gunneridae</taxon>
        <taxon>Pentapetalae</taxon>
        <taxon>rosids</taxon>
        <taxon>malvids</taxon>
        <taxon>Sapindales</taxon>
        <taxon>Sapindaceae</taxon>
        <taxon>Hippocastanoideae</taxon>
        <taxon>Acereae</taxon>
        <taxon>Acer</taxon>
    </lineage>
</organism>
<evidence type="ECO:0000313" key="3">
    <source>
        <dbReference type="Proteomes" id="UP001064489"/>
    </source>
</evidence>
<accession>A0AAD5JP83</accession>
<evidence type="ECO:0000313" key="2">
    <source>
        <dbReference type="EMBL" id="KAI9197775.1"/>
    </source>
</evidence>
<evidence type="ECO:0000256" key="1">
    <source>
        <dbReference type="SAM" id="MobiDB-lite"/>
    </source>
</evidence>
<gene>
    <name evidence="2" type="ORF">LWI28_004281</name>
</gene>
<sequence length="110" mass="12015">MLNQISIKRPGSQWRRSSNVPFRPLTSTSGETPHTLQPGYLLPSSSSIPGLQANLPAWPATTVLPGLARFSPNLNRPGLAWLVSPSRLFWAQYVKGLHALAGPGHPYCHH</sequence>
<dbReference type="AlphaFoldDB" id="A0AAD5JP83"/>
<reference evidence="2 3" key="1">
    <citation type="journal article" date="2022" name="Plant J.">
        <title>Strategies of tolerance reflected in two North American maple genomes.</title>
        <authorList>
            <person name="McEvoy S.L."/>
            <person name="Sezen U.U."/>
            <person name="Trouern-Trend A."/>
            <person name="McMahon S.M."/>
            <person name="Schaberg P.G."/>
            <person name="Yang J."/>
            <person name="Wegrzyn J.L."/>
            <person name="Swenson N.G."/>
        </authorList>
    </citation>
    <scope>NUCLEOTIDE SEQUENCE [LARGE SCALE GENOMIC DNA]</scope>
    <source>
        <strain evidence="2">91603</strain>
    </source>
</reference>
<keyword evidence="3" id="KW-1185">Reference proteome</keyword>
<feature type="region of interest" description="Disordered" evidence="1">
    <location>
        <begin position="1"/>
        <end position="39"/>
    </location>
</feature>
<proteinExistence type="predicted"/>